<name>A0A328DIZ6_9ASTE</name>
<comment type="caution">
    <text evidence="2">The sequence shown here is derived from an EMBL/GenBank/DDBJ whole genome shotgun (WGS) entry which is preliminary data.</text>
</comment>
<dbReference type="Proteomes" id="UP000249390">
    <property type="component" value="Unassembled WGS sequence"/>
</dbReference>
<feature type="region of interest" description="Disordered" evidence="1">
    <location>
        <begin position="1"/>
        <end position="74"/>
    </location>
</feature>
<evidence type="ECO:0000313" key="2">
    <source>
        <dbReference type="EMBL" id="RAL45426.1"/>
    </source>
</evidence>
<accession>A0A328DIZ6</accession>
<feature type="compositionally biased region" description="Polar residues" evidence="1">
    <location>
        <begin position="58"/>
        <end position="68"/>
    </location>
</feature>
<dbReference type="AlphaFoldDB" id="A0A328DIZ6"/>
<feature type="compositionally biased region" description="Basic and acidic residues" evidence="1">
    <location>
        <begin position="17"/>
        <end position="33"/>
    </location>
</feature>
<evidence type="ECO:0000313" key="3">
    <source>
        <dbReference type="Proteomes" id="UP000249390"/>
    </source>
</evidence>
<evidence type="ECO:0000256" key="1">
    <source>
        <dbReference type="SAM" id="MobiDB-lite"/>
    </source>
</evidence>
<proteinExistence type="predicted"/>
<feature type="compositionally biased region" description="Basic residues" evidence="1">
    <location>
        <begin position="1"/>
        <end position="16"/>
    </location>
</feature>
<dbReference type="EMBL" id="NQVE01000134">
    <property type="protein sequence ID" value="RAL45426.1"/>
    <property type="molecule type" value="Genomic_DNA"/>
</dbReference>
<keyword evidence="3" id="KW-1185">Reference proteome</keyword>
<sequence length="74" mass="8334">MQIHRICRFGKKPKKNTIHERRRYDAAGRRHADPQPLDKNIDGYPRMGVSGPTEIAAQPNQAQAQSVGQKLGRS</sequence>
<gene>
    <name evidence="2" type="ORF">DM860_013822</name>
</gene>
<organism evidence="2 3">
    <name type="scientific">Cuscuta australis</name>
    <dbReference type="NCBI Taxonomy" id="267555"/>
    <lineage>
        <taxon>Eukaryota</taxon>
        <taxon>Viridiplantae</taxon>
        <taxon>Streptophyta</taxon>
        <taxon>Embryophyta</taxon>
        <taxon>Tracheophyta</taxon>
        <taxon>Spermatophyta</taxon>
        <taxon>Magnoliopsida</taxon>
        <taxon>eudicotyledons</taxon>
        <taxon>Gunneridae</taxon>
        <taxon>Pentapetalae</taxon>
        <taxon>asterids</taxon>
        <taxon>lamiids</taxon>
        <taxon>Solanales</taxon>
        <taxon>Convolvulaceae</taxon>
        <taxon>Cuscuteae</taxon>
        <taxon>Cuscuta</taxon>
        <taxon>Cuscuta subgen. Grammica</taxon>
        <taxon>Cuscuta sect. Cleistogrammica</taxon>
    </lineage>
</organism>
<reference evidence="2 3" key="1">
    <citation type="submission" date="2018-06" db="EMBL/GenBank/DDBJ databases">
        <title>The Genome of Cuscuta australis (Dodder) Provides Insight into the Evolution of Plant Parasitism.</title>
        <authorList>
            <person name="Liu H."/>
        </authorList>
    </citation>
    <scope>NUCLEOTIDE SEQUENCE [LARGE SCALE GENOMIC DNA]</scope>
    <source>
        <strain evidence="3">cv. Yunnan</strain>
        <tissue evidence="2">Vines</tissue>
    </source>
</reference>
<protein>
    <submittedName>
        <fullName evidence="2">Uncharacterized protein</fullName>
    </submittedName>
</protein>